<protein>
    <submittedName>
        <fullName evidence="1">Uncharacterized protein</fullName>
    </submittedName>
</protein>
<dbReference type="EMBL" id="CP144695">
    <property type="protein sequence ID" value="WVZ07204.1"/>
    <property type="molecule type" value="Genomic_DNA"/>
</dbReference>
<keyword evidence="2" id="KW-1185">Reference proteome</keyword>
<sequence>MSEELANSRVRVSICISLSFSGFGLSMIHGRYGGTIWVARLSRFGFCRFAKNMIHSGRRTKTRDHGGVSLVCVLIAIWGFSQSDLSGFQVFMEAQSWCSVELAIFAIEVSSQWLNDDLLCAMKLMGARRVKDTARSGDWNEHGGVAMKKTSAYSVINCAS</sequence>
<evidence type="ECO:0000313" key="1">
    <source>
        <dbReference type="EMBL" id="WVZ07204.1"/>
    </source>
</evidence>
<proteinExistence type="predicted"/>
<dbReference type="AlphaFoldDB" id="A0AAQ3RWI1"/>
<gene>
    <name evidence="1" type="ORF">V8G54_020550</name>
</gene>
<reference evidence="1 2" key="1">
    <citation type="journal article" date="2023" name="Life. Sci Alliance">
        <title>Evolutionary insights into 3D genome organization and epigenetic landscape of Vigna mungo.</title>
        <authorList>
            <person name="Junaid A."/>
            <person name="Singh B."/>
            <person name="Bhatia S."/>
        </authorList>
    </citation>
    <scope>NUCLEOTIDE SEQUENCE [LARGE SCALE GENOMIC DNA]</scope>
    <source>
        <strain evidence="1">Urdbean</strain>
    </source>
</reference>
<organism evidence="1 2">
    <name type="scientific">Vigna mungo</name>
    <name type="common">Black gram</name>
    <name type="synonym">Phaseolus mungo</name>
    <dbReference type="NCBI Taxonomy" id="3915"/>
    <lineage>
        <taxon>Eukaryota</taxon>
        <taxon>Viridiplantae</taxon>
        <taxon>Streptophyta</taxon>
        <taxon>Embryophyta</taxon>
        <taxon>Tracheophyta</taxon>
        <taxon>Spermatophyta</taxon>
        <taxon>Magnoliopsida</taxon>
        <taxon>eudicotyledons</taxon>
        <taxon>Gunneridae</taxon>
        <taxon>Pentapetalae</taxon>
        <taxon>rosids</taxon>
        <taxon>fabids</taxon>
        <taxon>Fabales</taxon>
        <taxon>Fabaceae</taxon>
        <taxon>Papilionoideae</taxon>
        <taxon>50 kb inversion clade</taxon>
        <taxon>NPAAA clade</taxon>
        <taxon>indigoferoid/millettioid clade</taxon>
        <taxon>Phaseoleae</taxon>
        <taxon>Vigna</taxon>
    </lineage>
</organism>
<dbReference type="Proteomes" id="UP001374535">
    <property type="component" value="Chromosome 6"/>
</dbReference>
<accession>A0AAQ3RWI1</accession>
<name>A0AAQ3RWI1_VIGMU</name>
<evidence type="ECO:0000313" key="2">
    <source>
        <dbReference type="Proteomes" id="UP001374535"/>
    </source>
</evidence>